<dbReference type="GO" id="GO:0005886">
    <property type="term" value="C:plasma membrane"/>
    <property type="evidence" value="ECO:0007669"/>
    <property type="project" value="UniProtKB-SubCell"/>
</dbReference>
<proteinExistence type="predicted"/>
<evidence type="ECO:0000256" key="4">
    <source>
        <dbReference type="ARBA" id="ARBA00022989"/>
    </source>
</evidence>
<keyword evidence="5 6" id="KW-0472">Membrane</keyword>
<dbReference type="InterPro" id="IPR051311">
    <property type="entry name" value="DedA_domain"/>
</dbReference>
<keyword evidence="3 6" id="KW-0812">Transmembrane</keyword>
<feature type="transmembrane region" description="Helical" evidence="6">
    <location>
        <begin position="16"/>
        <end position="46"/>
    </location>
</feature>
<dbReference type="PANTHER" id="PTHR42709:SF6">
    <property type="entry name" value="UNDECAPRENYL PHOSPHATE TRANSPORTER A"/>
    <property type="match status" value="1"/>
</dbReference>
<evidence type="ECO:0000256" key="6">
    <source>
        <dbReference type="SAM" id="Phobius"/>
    </source>
</evidence>
<comment type="subcellular location">
    <subcellularLocation>
        <location evidence="1">Cell membrane</location>
        <topology evidence="1">Multi-pass membrane protein</topology>
    </subcellularLocation>
</comment>
<gene>
    <name evidence="7" type="ORF">S06H3_62716</name>
</gene>
<name>X1R4W9_9ZZZZ</name>
<evidence type="ECO:0000256" key="1">
    <source>
        <dbReference type="ARBA" id="ARBA00004651"/>
    </source>
</evidence>
<dbReference type="AlphaFoldDB" id="X1R4W9"/>
<organism evidence="7">
    <name type="scientific">marine sediment metagenome</name>
    <dbReference type="NCBI Taxonomy" id="412755"/>
    <lineage>
        <taxon>unclassified sequences</taxon>
        <taxon>metagenomes</taxon>
        <taxon>ecological metagenomes</taxon>
    </lineage>
</organism>
<evidence type="ECO:0000313" key="7">
    <source>
        <dbReference type="EMBL" id="GAI50659.1"/>
    </source>
</evidence>
<feature type="non-terminal residue" evidence="7">
    <location>
        <position position="125"/>
    </location>
</feature>
<evidence type="ECO:0000256" key="2">
    <source>
        <dbReference type="ARBA" id="ARBA00022475"/>
    </source>
</evidence>
<dbReference type="PANTHER" id="PTHR42709">
    <property type="entry name" value="ALKALINE PHOSPHATASE LIKE PROTEIN"/>
    <property type="match status" value="1"/>
</dbReference>
<reference evidence="7" key="1">
    <citation type="journal article" date="2014" name="Front. Microbiol.">
        <title>High frequency of phylogenetically diverse reductive dehalogenase-homologous genes in deep subseafloor sedimentary metagenomes.</title>
        <authorList>
            <person name="Kawai M."/>
            <person name="Futagami T."/>
            <person name="Toyoda A."/>
            <person name="Takaki Y."/>
            <person name="Nishi S."/>
            <person name="Hori S."/>
            <person name="Arai W."/>
            <person name="Tsubouchi T."/>
            <person name="Morono Y."/>
            <person name="Uchiyama I."/>
            <person name="Ito T."/>
            <person name="Fujiyama A."/>
            <person name="Inagaki F."/>
            <person name="Takami H."/>
        </authorList>
    </citation>
    <scope>NUCLEOTIDE SEQUENCE</scope>
    <source>
        <strain evidence="7">Expedition CK06-06</strain>
    </source>
</reference>
<evidence type="ECO:0008006" key="8">
    <source>
        <dbReference type="Google" id="ProtNLM"/>
    </source>
</evidence>
<dbReference type="EMBL" id="BARV01041427">
    <property type="protein sequence ID" value="GAI50659.1"/>
    <property type="molecule type" value="Genomic_DNA"/>
</dbReference>
<evidence type="ECO:0000256" key="5">
    <source>
        <dbReference type="ARBA" id="ARBA00023136"/>
    </source>
</evidence>
<accession>X1R4W9</accession>
<sequence>MSITTFILDLIKTHGILAVILGVVIETVIVPIPSPVILMAAGFILVEGAIANALLLCLWIALVAGLAQTIGSYLLYGLAYWGGKPLIDKYEKFHGVSWDEITEFKKKFRKGRKEFITLFLLRALP</sequence>
<protein>
    <recommendedName>
        <fullName evidence="8">DedA family protein</fullName>
    </recommendedName>
</protein>
<evidence type="ECO:0000256" key="3">
    <source>
        <dbReference type="ARBA" id="ARBA00022692"/>
    </source>
</evidence>
<comment type="caution">
    <text evidence="7">The sequence shown here is derived from an EMBL/GenBank/DDBJ whole genome shotgun (WGS) entry which is preliminary data.</text>
</comment>
<keyword evidence="4 6" id="KW-1133">Transmembrane helix</keyword>
<feature type="transmembrane region" description="Helical" evidence="6">
    <location>
        <begin position="53"/>
        <end position="76"/>
    </location>
</feature>
<keyword evidence="2" id="KW-1003">Cell membrane</keyword>